<organism evidence="2 3">
    <name type="scientific">Vibrio ulleungensis</name>
    <dbReference type="NCBI Taxonomy" id="2807619"/>
    <lineage>
        <taxon>Bacteria</taxon>
        <taxon>Pseudomonadati</taxon>
        <taxon>Pseudomonadota</taxon>
        <taxon>Gammaproteobacteria</taxon>
        <taxon>Vibrionales</taxon>
        <taxon>Vibrionaceae</taxon>
        <taxon>Vibrio</taxon>
    </lineage>
</organism>
<reference evidence="2 3" key="1">
    <citation type="submission" date="2021-02" db="EMBL/GenBank/DDBJ databases">
        <authorList>
            <person name="Park J.-S."/>
        </authorList>
    </citation>
    <scope>NUCLEOTIDE SEQUENCE [LARGE SCALE GENOMIC DNA]</scope>
    <source>
        <strain evidence="2 3">188UL20-2</strain>
    </source>
</reference>
<proteinExistence type="predicted"/>
<dbReference type="EMBL" id="JAFEUM010000008">
    <property type="protein sequence ID" value="MBM7038146.1"/>
    <property type="molecule type" value="Genomic_DNA"/>
</dbReference>
<keyword evidence="1" id="KW-0175">Coiled coil</keyword>
<accession>A0ABS2HQI9</accession>
<gene>
    <name evidence="2" type="ORF">JQC93_17270</name>
</gene>
<dbReference type="Proteomes" id="UP000809621">
    <property type="component" value="Unassembled WGS sequence"/>
</dbReference>
<evidence type="ECO:0008006" key="4">
    <source>
        <dbReference type="Google" id="ProtNLM"/>
    </source>
</evidence>
<name>A0ABS2HQI9_9VIBR</name>
<dbReference type="RefSeq" id="WP_205159621.1">
    <property type="nucleotide sequence ID" value="NZ_JAFEUM010000008.1"/>
</dbReference>
<protein>
    <recommendedName>
        <fullName evidence="4">KfrA N-terminal DNA-binding domain-containing protein</fullName>
    </recommendedName>
</protein>
<evidence type="ECO:0000256" key="1">
    <source>
        <dbReference type="SAM" id="Coils"/>
    </source>
</evidence>
<evidence type="ECO:0000313" key="3">
    <source>
        <dbReference type="Proteomes" id="UP000809621"/>
    </source>
</evidence>
<evidence type="ECO:0000313" key="2">
    <source>
        <dbReference type="EMBL" id="MBM7038146.1"/>
    </source>
</evidence>
<comment type="caution">
    <text evidence="2">The sequence shown here is derived from an EMBL/GenBank/DDBJ whole genome shotgun (WGS) entry which is preliminary data.</text>
</comment>
<sequence length="93" mass="10360">MLTQDVTDELNRVFEQLAAQGKEPTLALVKARMSTSVPMPALIAAIKSWKSSNKVPKIEVAAETTTTELERIEKLEQQINQLQQRIAALEAKQ</sequence>
<feature type="coiled-coil region" evidence="1">
    <location>
        <begin position="65"/>
        <end position="92"/>
    </location>
</feature>
<keyword evidence="3" id="KW-1185">Reference proteome</keyword>